<dbReference type="InterPro" id="IPR004108">
    <property type="entry name" value="Fe_hydrogenase_lsu_C"/>
</dbReference>
<dbReference type="Gene3D" id="3.40.950.10">
    <property type="entry name" value="Fe-only Hydrogenase (Larger Subunit), Chain L, domain 3"/>
    <property type="match status" value="1"/>
</dbReference>
<dbReference type="Proteomes" id="UP000198619">
    <property type="component" value="Unassembled WGS sequence"/>
</dbReference>
<dbReference type="InterPro" id="IPR009016">
    <property type="entry name" value="Fe_hydrogenase"/>
</dbReference>
<dbReference type="PROSITE" id="PS00198">
    <property type="entry name" value="4FE4S_FER_1"/>
    <property type="match status" value="1"/>
</dbReference>
<feature type="domain" description="4Fe-4S ferredoxin-type" evidence="4">
    <location>
        <begin position="108"/>
        <end position="138"/>
    </location>
</feature>
<evidence type="ECO:0000313" key="6">
    <source>
        <dbReference type="Proteomes" id="UP000198619"/>
    </source>
</evidence>
<evidence type="ECO:0000256" key="3">
    <source>
        <dbReference type="ARBA" id="ARBA00023014"/>
    </source>
</evidence>
<sequence>MKKKYEDLFKTLVKSYYENNFEETVDSLLNNNDYDRTELSEIISILCGVTVKPNDNFSKDLKRAITTYSANNKIVEKLSRPCLCKSDGESPCMHVCPFNAILKDPITKTSYINIDACTDCGLCIEACEHDNLIDRIEFMPLLEILKGDEPVIAAVAPAISGQFGESVTMDQLRAAFIKMGFKDMVEVAFFADMLTIKEAVEFDRFVKSKDDLMITSCCCPMWVGMLKKVYKDLVKYVSPSISPMIAAGRGLKKLNPNCRVVFIGPCIAKKSEARDKDLVGDIDFVLTFEELRGIFDTLDIKPSELIEVPSIEYASKGGRLYARTGGVSIAVSDAVQEMFPEKYKLFNAIQCHGVADCKKVLNAAQNGELKTNFIEGMGCVGGCVGGPKAIVSKEQGKIAVDDFALASSYKVPTSSDIMLDILSRMDINSLEDFKDHEKIKIFERDF</sequence>
<evidence type="ECO:0000256" key="2">
    <source>
        <dbReference type="ARBA" id="ARBA00023004"/>
    </source>
</evidence>
<dbReference type="GO" id="GO:0046872">
    <property type="term" value="F:metal ion binding"/>
    <property type="evidence" value="ECO:0007669"/>
    <property type="project" value="UniProtKB-KW"/>
</dbReference>
<dbReference type="InterPro" id="IPR050340">
    <property type="entry name" value="Cytosolic_Fe-S_CAF"/>
</dbReference>
<dbReference type="PROSITE" id="PS51379">
    <property type="entry name" value="4FE4S_FER_2"/>
    <property type="match status" value="1"/>
</dbReference>
<dbReference type="InterPro" id="IPR017900">
    <property type="entry name" value="4Fe4S_Fe_S_CS"/>
</dbReference>
<dbReference type="Pfam" id="PF02906">
    <property type="entry name" value="Fe_hyd_lg_C"/>
    <property type="match status" value="1"/>
</dbReference>
<dbReference type="OrthoDB" id="9798098at2"/>
<dbReference type="SUPFAM" id="SSF53920">
    <property type="entry name" value="Fe-only hydrogenase"/>
    <property type="match status" value="1"/>
</dbReference>
<protein>
    <submittedName>
        <fullName evidence="5">Iron only hydrogenase large subunit, C-terminal domain</fullName>
    </submittedName>
</protein>
<keyword evidence="2" id="KW-0408">Iron</keyword>
<dbReference type="RefSeq" id="WP_090038732.1">
    <property type="nucleotide sequence ID" value="NZ_FOKI01000003.1"/>
</dbReference>
<dbReference type="InterPro" id="IPR017896">
    <property type="entry name" value="4Fe4S_Fe-S-bd"/>
</dbReference>
<dbReference type="GO" id="GO:0051536">
    <property type="term" value="F:iron-sulfur cluster binding"/>
    <property type="evidence" value="ECO:0007669"/>
    <property type="project" value="UniProtKB-KW"/>
</dbReference>
<keyword evidence="3" id="KW-0411">Iron-sulfur</keyword>
<reference evidence="5 6" key="1">
    <citation type="submission" date="2016-10" db="EMBL/GenBank/DDBJ databases">
        <authorList>
            <person name="de Groot N.N."/>
        </authorList>
    </citation>
    <scope>NUCLEOTIDE SEQUENCE [LARGE SCALE GENOMIC DNA]</scope>
    <source>
        <strain evidence="5 6">DSM 12271</strain>
    </source>
</reference>
<dbReference type="SUPFAM" id="SSF54862">
    <property type="entry name" value="4Fe-4S ferredoxins"/>
    <property type="match status" value="1"/>
</dbReference>
<keyword evidence="6" id="KW-1185">Reference proteome</keyword>
<name>A0A1I0VZJ7_9CLOT</name>
<evidence type="ECO:0000259" key="4">
    <source>
        <dbReference type="PROSITE" id="PS51379"/>
    </source>
</evidence>
<accession>A0A1I0VZJ7</accession>
<proteinExistence type="predicted"/>
<dbReference type="Gene3D" id="3.30.70.20">
    <property type="match status" value="1"/>
</dbReference>
<evidence type="ECO:0000313" key="5">
    <source>
        <dbReference type="EMBL" id="SFA81885.1"/>
    </source>
</evidence>
<gene>
    <name evidence="5" type="ORF">SAMN04488528_1003156</name>
</gene>
<evidence type="ECO:0000256" key="1">
    <source>
        <dbReference type="ARBA" id="ARBA00022723"/>
    </source>
</evidence>
<keyword evidence="1" id="KW-0479">Metal-binding</keyword>
<organism evidence="5 6">
    <name type="scientific">Clostridium frigidicarnis</name>
    <dbReference type="NCBI Taxonomy" id="84698"/>
    <lineage>
        <taxon>Bacteria</taxon>
        <taxon>Bacillati</taxon>
        <taxon>Bacillota</taxon>
        <taxon>Clostridia</taxon>
        <taxon>Eubacteriales</taxon>
        <taxon>Clostridiaceae</taxon>
        <taxon>Clostridium</taxon>
    </lineage>
</organism>
<dbReference type="EMBL" id="FOKI01000003">
    <property type="protein sequence ID" value="SFA81885.1"/>
    <property type="molecule type" value="Genomic_DNA"/>
</dbReference>
<dbReference type="AlphaFoldDB" id="A0A1I0VZJ7"/>
<dbReference type="PANTHER" id="PTHR11615">
    <property type="entry name" value="NITRATE, FORMATE, IRON DEHYDROGENASE"/>
    <property type="match status" value="1"/>
</dbReference>
<dbReference type="STRING" id="84698.SAMN04488528_1003156"/>